<reference evidence="2" key="1">
    <citation type="submission" date="2018-05" db="EMBL/GenBank/DDBJ databases">
        <authorList>
            <person name="Lanie J.A."/>
            <person name="Ng W.-L."/>
            <person name="Kazmierczak K.M."/>
            <person name="Andrzejewski T.M."/>
            <person name="Davidsen T.M."/>
            <person name="Wayne K.J."/>
            <person name="Tettelin H."/>
            <person name="Glass J.I."/>
            <person name="Rusch D."/>
            <person name="Podicherti R."/>
            <person name="Tsui H.-C.T."/>
            <person name="Winkler M.E."/>
        </authorList>
    </citation>
    <scope>NUCLEOTIDE SEQUENCE</scope>
</reference>
<evidence type="ECO:0000259" key="1">
    <source>
        <dbReference type="Pfam" id="PF08501"/>
    </source>
</evidence>
<sequence length="43" mass="5113">MKKYLVIGNPVEHSLSPQLHNYWIKKNNIDAVYDKRQLNESDI</sequence>
<organism evidence="2">
    <name type="scientific">marine metagenome</name>
    <dbReference type="NCBI Taxonomy" id="408172"/>
    <lineage>
        <taxon>unclassified sequences</taxon>
        <taxon>metagenomes</taxon>
        <taxon>ecological metagenomes</taxon>
    </lineage>
</organism>
<dbReference type="Gene3D" id="3.40.50.10860">
    <property type="entry name" value="Leucine Dehydrogenase, chain A, domain 1"/>
    <property type="match status" value="1"/>
</dbReference>
<accession>A0A382N6K9</accession>
<dbReference type="EMBL" id="UINC01098010">
    <property type="protein sequence ID" value="SVC56188.1"/>
    <property type="molecule type" value="Genomic_DNA"/>
</dbReference>
<proteinExistence type="predicted"/>
<feature type="non-terminal residue" evidence="2">
    <location>
        <position position="43"/>
    </location>
</feature>
<dbReference type="SUPFAM" id="SSF53223">
    <property type="entry name" value="Aminoacid dehydrogenase-like, N-terminal domain"/>
    <property type="match status" value="1"/>
</dbReference>
<gene>
    <name evidence="2" type="ORF">METZ01_LOCUS309042</name>
</gene>
<name>A0A382N6K9_9ZZZZ</name>
<dbReference type="AlphaFoldDB" id="A0A382N6K9"/>
<feature type="domain" description="Shikimate dehydrogenase substrate binding N-terminal" evidence="1">
    <location>
        <begin position="6"/>
        <end position="41"/>
    </location>
</feature>
<dbReference type="Pfam" id="PF08501">
    <property type="entry name" value="Shikimate_dh_N"/>
    <property type="match status" value="1"/>
</dbReference>
<dbReference type="InterPro" id="IPR013708">
    <property type="entry name" value="Shikimate_DH-bd_N"/>
</dbReference>
<evidence type="ECO:0000313" key="2">
    <source>
        <dbReference type="EMBL" id="SVC56188.1"/>
    </source>
</evidence>
<dbReference type="GO" id="GO:0004764">
    <property type="term" value="F:shikimate 3-dehydrogenase (NADP+) activity"/>
    <property type="evidence" value="ECO:0007669"/>
    <property type="project" value="InterPro"/>
</dbReference>
<dbReference type="InterPro" id="IPR046346">
    <property type="entry name" value="Aminoacid_DH-like_N_sf"/>
</dbReference>
<protein>
    <recommendedName>
        <fullName evidence="1">Shikimate dehydrogenase substrate binding N-terminal domain-containing protein</fullName>
    </recommendedName>
</protein>